<evidence type="ECO:0000313" key="9">
    <source>
        <dbReference type="EMBL" id="ODM90215.1"/>
    </source>
</evidence>
<reference evidence="9 10" key="1">
    <citation type="journal article" date="2016" name="Genome Biol. Evol.">
        <title>Gene Family Evolution Reflects Adaptation to Soil Environmental Stressors in the Genome of the Collembolan Orchesella cincta.</title>
        <authorList>
            <person name="Faddeeva-Vakhrusheva A."/>
            <person name="Derks M.F."/>
            <person name="Anvar S.Y."/>
            <person name="Agamennone V."/>
            <person name="Suring W."/>
            <person name="Smit S."/>
            <person name="van Straalen N.M."/>
            <person name="Roelofs D."/>
        </authorList>
    </citation>
    <scope>NUCLEOTIDE SEQUENCE [LARGE SCALE GENOMIC DNA]</scope>
    <source>
        <tissue evidence="9">Mixed pool</tissue>
    </source>
</reference>
<dbReference type="InterPro" id="IPR036236">
    <property type="entry name" value="Znf_C2H2_sf"/>
</dbReference>
<feature type="domain" description="C2H2-type" evidence="8">
    <location>
        <begin position="220"/>
        <end position="247"/>
    </location>
</feature>
<name>A0A1D2MB42_ORCCI</name>
<dbReference type="GO" id="GO:0000981">
    <property type="term" value="F:DNA-binding transcription factor activity, RNA polymerase II-specific"/>
    <property type="evidence" value="ECO:0007669"/>
    <property type="project" value="TreeGrafter"/>
</dbReference>
<evidence type="ECO:0000256" key="6">
    <source>
        <dbReference type="SAM" id="Coils"/>
    </source>
</evidence>
<keyword evidence="2" id="KW-0677">Repeat</keyword>
<feature type="coiled-coil region" evidence="6">
    <location>
        <begin position="123"/>
        <end position="150"/>
    </location>
</feature>
<sequence>MEVNEDDERRHADKFHSEVSFELGSKHQGRVMMIKQEPGSREGVGGDGGMYELIDFSEVDNDDIYVTPDEDPLSLDQVTRHHCNVVDRRKATVKTPRDVPKTQSGFRAEPAQNSMPVTTMGNGSEMRNEMEEIEAIIDESEMQLEAEVSDVKVKTEFIGMPSDVNNQESPNVSNNSKEVINTVRKEKRRTWLCTICNVGFPTEQLYIFHMKATHSDKFPHACRHCGKRFAKQNEKKKHETIHDPNRFKGEPKYACEFCDKRYHIKVSLEGHRKVTHLGYIKPNKRVSSAPVTQHHSKGIRKPEPEVKVEKVYPCTEMMKLKNICAFTREKRHTLVIFASNHLNILAVWVHILRMYRKSSKLVRRSHVLCLKTRGRNVFKLPSRLTKHMTLHTGEPGANVDSLPIPDNLNEEAVTVAQNVLAGFNEFPGSVNLNDRASIQSVLGGKTLRIILSHVTFKEAASRHEVNLSESEDDDGAKTITPKTVNIHDVASINSILGNKELRICLQKS</sequence>
<dbReference type="Gene3D" id="3.30.160.60">
    <property type="entry name" value="Classic Zinc Finger"/>
    <property type="match status" value="1"/>
</dbReference>
<dbReference type="SUPFAM" id="SSF57667">
    <property type="entry name" value="beta-beta-alpha zinc fingers"/>
    <property type="match status" value="1"/>
</dbReference>
<feature type="domain" description="C2H2-type" evidence="8">
    <location>
        <begin position="191"/>
        <end position="219"/>
    </location>
</feature>
<evidence type="ECO:0000256" key="7">
    <source>
        <dbReference type="SAM" id="MobiDB-lite"/>
    </source>
</evidence>
<organism evidence="9 10">
    <name type="scientific">Orchesella cincta</name>
    <name type="common">Springtail</name>
    <name type="synonym">Podura cincta</name>
    <dbReference type="NCBI Taxonomy" id="48709"/>
    <lineage>
        <taxon>Eukaryota</taxon>
        <taxon>Metazoa</taxon>
        <taxon>Ecdysozoa</taxon>
        <taxon>Arthropoda</taxon>
        <taxon>Hexapoda</taxon>
        <taxon>Collembola</taxon>
        <taxon>Entomobryomorpha</taxon>
        <taxon>Entomobryoidea</taxon>
        <taxon>Orchesellidae</taxon>
        <taxon>Orchesellinae</taxon>
        <taxon>Orchesella</taxon>
    </lineage>
</organism>
<dbReference type="SMART" id="SM00355">
    <property type="entry name" value="ZnF_C2H2"/>
    <property type="match status" value="3"/>
</dbReference>
<dbReference type="OrthoDB" id="7773830at2759"/>
<dbReference type="GO" id="GO:0005634">
    <property type="term" value="C:nucleus"/>
    <property type="evidence" value="ECO:0007669"/>
    <property type="project" value="TreeGrafter"/>
</dbReference>
<keyword evidence="10" id="KW-1185">Reference proteome</keyword>
<protein>
    <submittedName>
        <fullName evidence="9">Zinc finger Y-chromosomal protein 1</fullName>
    </submittedName>
</protein>
<keyword evidence="3 5" id="KW-0863">Zinc-finger</keyword>
<dbReference type="EMBL" id="LJIJ01002106">
    <property type="protein sequence ID" value="ODM90215.1"/>
    <property type="molecule type" value="Genomic_DNA"/>
</dbReference>
<gene>
    <name evidence="9" type="ORF">Ocin01_16464</name>
</gene>
<keyword evidence="4" id="KW-0862">Zinc</keyword>
<dbReference type="PANTHER" id="PTHR24409:SF295">
    <property type="entry name" value="AZ2-RELATED"/>
    <property type="match status" value="1"/>
</dbReference>
<dbReference type="PANTHER" id="PTHR24409">
    <property type="entry name" value="ZINC FINGER PROTEIN 142"/>
    <property type="match status" value="1"/>
</dbReference>
<dbReference type="PROSITE" id="PS00028">
    <property type="entry name" value="ZINC_FINGER_C2H2_1"/>
    <property type="match status" value="3"/>
</dbReference>
<feature type="compositionally biased region" description="Basic and acidic residues" evidence="7">
    <location>
        <begin position="90"/>
        <end position="100"/>
    </location>
</feature>
<feature type="domain" description="C2H2-type" evidence="8">
    <location>
        <begin position="253"/>
        <end position="278"/>
    </location>
</feature>
<proteinExistence type="predicted"/>
<keyword evidence="1" id="KW-0479">Metal-binding</keyword>
<evidence type="ECO:0000313" key="10">
    <source>
        <dbReference type="Proteomes" id="UP000094527"/>
    </source>
</evidence>
<dbReference type="AlphaFoldDB" id="A0A1D2MB42"/>
<evidence type="ECO:0000256" key="3">
    <source>
        <dbReference type="ARBA" id="ARBA00022771"/>
    </source>
</evidence>
<dbReference type="InterPro" id="IPR013087">
    <property type="entry name" value="Znf_C2H2_type"/>
</dbReference>
<comment type="caution">
    <text evidence="9">The sequence shown here is derived from an EMBL/GenBank/DDBJ whole genome shotgun (WGS) entry which is preliminary data.</text>
</comment>
<dbReference type="PROSITE" id="PS50157">
    <property type="entry name" value="ZINC_FINGER_C2H2_2"/>
    <property type="match status" value="3"/>
</dbReference>
<dbReference type="GO" id="GO:0000977">
    <property type="term" value="F:RNA polymerase II transcription regulatory region sequence-specific DNA binding"/>
    <property type="evidence" value="ECO:0007669"/>
    <property type="project" value="TreeGrafter"/>
</dbReference>
<evidence type="ECO:0000256" key="1">
    <source>
        <dbReference type="ARBA" id="ARBA00022723"/>
    </source>
</evidence>
<dbReference type="Proteomes" id="UP000094527">
    <property type="component" value="Unassembled WGS sequence"/>
</dbReference>
<keyword evidence="6" id="KW-0175">Coiled coil</keyword>
<dbReference type="STRING" id="48709.A0A1D2MB42"/>
<evidence type="ECO:0000256" key="4">
    <source>
        <dbReference type="ARBA" id="ARBA00022833"/>
    </source>
</evidence>
<evidence type="ECO:0000256" key="2">
    <source>
        <dbReference type="ARBA" id="ARBA00022737"/>
    </source>
</evidence>
<dbReference type="GO" id="GO:0008270">
    <property type="term" value="F:zinc ion binding"/>
    <property type="evidence" value="ECO:0007669"/>
    <property type="project" value="UniProtKB-KW"/>
</dbReference>
<feature type="compositionally biased region" description="Polar residues" evidence="7">
    <location>
        <begin position="101"/>
        <end position="122"/>
    </location>
</feature>
<evidence type="ECO:0000256" key="5">
    <source>
        <dbReference type="PROSITE-ProRule" id="PRU00042"/>
    </source>
</evidence>
<accession>A0A1D2MB42</accession>
<feature type="region of interest" description="Disordered" evidence="7">
    <location>
        <begin position="90"/>
        <end position="123"/>
    </location>
</feature>
<evidence type="ECO:0000259" key="8">
    <source>
        <dbReference type="PROSITE" id="PS50157"/>
    </source>
</evidence>